<dbReference type="PANTHER" id="PTHR23017">
    <property type="entry name" value="SERPENTINE RECEPTOR, CLASS X"/>
    <property type="match status" value="1"/>
</dbReference>
<proteinExistence type="predicted"/>
<evidence type="ECO:0000313" key="3">
    <source>
        <dbReference type="EMBL" id="PAV81113.1"/>
    </source>
</evidence>
<dbReference type="Proteomes" id="UP000218231">
    <property type="component" value="Unassembled WGS sequence"/>
</dbReference>
<reference evidence="3 4" key="1">
    <citation type="journal article" date="2017" name="Curr. Biol.">
        <title>Genome architecture and evolution of a unichromosomal asexual nematode.</title>
        <authorList>
            <person name="Fradin H."/>
            <person name="Zegar C."/>
            <person name="Gutwein M."/>
            <person name="Lucas J."/>
            <person name="Kovtun M."/>
            <person name="Corcoran D."/>
            <person name="Baugh L.R."/>
            <person name="Kiontke K."/>
            <person name="Gunsalus K."/>
            <person name="Fitch D.H."/>
            <person name="Piano F."/>
        </authorList>
    </citation>
    <scope>NUCLEOTIDE SEQUENCE [LARGE SCALE GENOMIC DNA]</scope>
    <source>
        <strain evidence="3">PF1309</strain>
    </source>
</reference>
<dbReference type="OrthoDB" id="5825164at2759"/>
<dbReference type="PANTHER" id="PTHR23017:SF44">
    <property type="entry name" value="G-PROTEIN COUPLED RECEPTORS FAMILY 1 PROFILE DOMAIN-CONTAINING PROTEIN"/>
    <property type="match status" value="1"/>
</dbReference>
<name>A0A2A2L4Q4_9BILA</name>
<comment type="caution">
    <text evidence="3">The sequence shown here is derived from an EMBL/GenBank/DDBJ whole genome shotgun (WGS) entry which is preliminary data.</text>
</comment>
<keyword evidence="4" id="KW-1185">Reference proteome</keyword>
<organism evidence="3 4">
    <name type="scientific">Diploscapter pachys</name>
    <dbReference type="NCBI Taxonomy" id="2018661"/>
    <lineage>
        <taxon>Eukaryota</taxon>
        <taxon>Metazoa</taxon>
        <taxon>Ecdysozoa</taxon>
        <taxon>Nematoda</taxon>
        <taxon>Chromadorea</taxon>
        <taxon>Rhabditida</taxon>
        <taxon>Rhabditina</taxon>
        <taxon>Rhabditomorpha</taxon>
        <taxon>Rhabditoidea</taxon>
        <taxon>Rhabditidae</taxon>
        <taxon>Diploscapter</taxon>
    </lineage>
</organism>
<evidence type="ECO:0000259" key="2">
    <source>
        <dbReference type="Pfam" id="PF10328"/>
    </source>
</evidence>
<dbReference type="InterPro" id="IPR019430">
    <property type="entry name" value="7TM_GPCR_serpentine_rcpt_Srx"/>
</dbReference>
<dbReference type="EMBL" id="LIAE01007202">
    <property type="protein sequence ID" value="PAV81113.1"/>
    <property type="molecule type" value="Genomic_DNA"/>
</dbReference>
<dbReference type="Pfam" id="PF10328">
    <property type="entry name" value="7TM_GPCR_Srx"/>
    <property type="match status" value="1"/>
</dbReference>
<sequence>MLICTIDIITVLRVHLFNVSMKTATSNRHHDKKRREEINFLKQACLQALIFTLELITCFIMEPRFANPWVKFCMATVAWNLVHSTDGFITIFFNKEFRTIIPSLKKPASIASSGNRDQKDAEVTPITD</sequence>
<accession>A0A2A2L4Q4</accession>
<evidence type="ECO:0000256" key="1">
    <source>
        <dbReference type="SAM" id="MobiDB-lite"/>
    </source>
</evidence>
<protein>
    <recommendedName>
        <fullName evidence="2">7TM GPCR serpentine receptor class x (Srx) domain-containing protein</fullName>
    </recommendedName>
</protein>
<dbReference type="SUPFAM" id="SSF81321">
    <property type="entry name" value="Family A G protein-coupled receptor-like"/>
    <property type="match status" value="1"/>
</dbReference>
<feature type="region of interest" description="Disordered" evidence="1">
    <location>
        <begin position="108"/>
        <end position="128"/>
    </location>
</feature>
<evidence type="ECO:0000313" key="4">
    <source>
        <dbReference type="Proteomes" id="UP000218231"/>
    </source>
</evidence>
<feature type="domain" description="7TM GPCR serpentine receptor class x (Srx)" evidence="2">
    <location>
        <begin position="2"/>
        <end position="94"/>
    </location>
</feature>
<gene>
    <name evidence="3" type="ORF">WR25_20052</name>
</gene>
<dbReference type="AlphaFoldDB" id="A0A2A2L4Q4"/>